<dbReference type="PROSITE" id="PS50931">
    <property type="entry name" value="HTH_LYSR"/>
    <property type="match status" value="1"/>
</dbReference>
<keyword evidence="3" id="KW-0238">DNA-binding</keyword>
<comment type="similarity">
    <text evidence="1">Belongs to the LysR transcriptional regulatory family.</text>
</comment>
<dbReference type="SUPFAM" id="SSF46785">
    <property type="entry name" value="Winged helix' DNA-binding domain"/>
    <property type="match status" value="1"/>
</dbReference>
<dbReference type="Gene3D" id="1.10.10.10">
    <property type="entry name" value="Winged helix-like DNA-binding domain superfamily/Winged helix DNA-binding domain"/>
    <property type="match status" value="1"/>
</dbReference>
<evidence type="ECO:0000256" key="2">
    <source>
        <dbReference type="ARBA" id="ARBA00023015"/>
    </source>
</evidence>
<dbReference type="GO" id="GO:0000976">
    <property type="term" value="F:transcription cis-regulatory region binding"/>
    <property type="evidence" value="ECO:0007669"/>
    <property type="project" value="TreeGrafter"/>
</dbReference>
<evidence type="ECO:0000256" key="4">
    <source>
        <dbReference type="ARBA" id="ARBA00023163"/>
    </source>
</evidence>
<dbReference type="GO" id="GO:0003700">
    <property type="term" value="F:DNA-binding transcription factor activity"/>
    <property type="evidence" value="ECO:0007669"/>
    <property type="project" value="InterPro"/>
</dbReference>
<sequence length="306" mass="35256">MELRQLITFCKVIKAKSYSKAAQELGYAQSTITTQMQLLEKELGVKLFDRIGRNMELTSKGLTFLEYAEKIINLSDEAKEAVADKDNPKGILRIGVVESLCTIKLPELLKYYHMKYPEVEVIIRIGTSSDLQNMLKNNDVDLIFTLGKFIEDEDFFSSMCYEEEMGLLASSLNKLKDYKNIKLEDIVDESFVLTEKGCSYRSVFEEMFYKENLKPRLALEIGSIETIKSFVMNNLGVTLLPVMTVENELKNGSLVKLDLDCNFNMMTQVLYHKNKWLTPAMKLFIDVLKFTDPENENYHNIHELNI</sequence>
<dbReference type="InterPro" id="IPR000847">
    <property type="entry name" value="LysR_HTH_N"/>
</dbReference>
<dbReference type="InterPro" id="IPR036388">
    <property type="entry name" value="WH-like_DNA-bd_sf"/>
</dbReference>
<dbReference type="FunFam" id="1.10.10.10:FF:000001">
    <property type="entry name" value="LysR family transcriptional regulator"/>
    <property type="match status" value="1"/>
</dbReference>
<dbReference type="Proteomes" id="UP000191154">
    <property type="component" value="Unassembled WGS sequence"/>
</dbReference>
<feature type="domain" description="HTH lysR-type" evidence="5">
    <location>
        <begin position="1"/>
        <end position="58"/>
    </location>
</feature>
<dbReference type="CDD" id="cd05466">
    <property type="entry name" value="PBP2_LTTR_substrate"/>
    <property type="match status" value="1"/>
</dbReference>
<dbReference type="PANTHER" id="PTHR30126">
    <property type="entry name" value="HTH-TYPE TRANSCRIPTIONAL REGULATOR"/>
    <property type="match status" value="1"/>
</dbReference>
<dbReference type="PANTHER" id="PTHR30126:SF100">
    <property type="entry name" value="LYSR-FAMILY TRANSCRIPTIONAL REGULATOR"/>
    <property type="match status" value="1"/>
</dbReference>
<organism evidence="6 7">
    <name type="scientific">Clostridium saccharobutylicum</name>
    <dbReference type="NCBI Taxonomy" id="169679"/>
    <lineage>
        <taxon>Bacteria</taxon>
        <taxon>Bacillati</taxon>
        <taxon>Bacillota</taxon>
        <taxon>Clostridia</taxon>
        <taxon>Eubacteriales</taxon>
        <taxon>Clostridiaceae</taxon>
        <taxon>Clostridium</taxon>
    </lineage>
</organism>
<evidence type="ECO:0000259" key="5">
    <source>
        <dbReference type="PROSITE" id="PS50931"/>
    </source>
</evidence>
<evidence type="ECO:0000256" key="3">
    <source>
        <dbReference type="ARBA" id="ARBA00023125"/>
    </source>
</evidence>
<name>A0A1S8NHY1_CLOSA</name>
<accession>A0A1S8NHY1</accession>
<dbReference type="AlphaFoldDB" id="A0A1S8NHY1"/>
<evidence type="ECO:0000256" key="1">
    <source>
        <dbReference type="ARBA" id="ARBA00009437"/>
    </source>
</evidence>
<dbReference type="Pfam" id="PF03466">
    <property type="entry name" value="LysR_substrate"/>
    <property type="match status" value="1"/>
</dbReference>
<dbReference type="PRINTS" id="PR00039">
    <property type="entry name" value="HTHLYSR"/>
</dbReference>
<protein>
    <submittedName>
        <fullName evidence="6">HTH-type transcriptional regulator GltR</fullName>
    </submittedName>
</protein>
<dbReference type="InterPro" id="IPR005119">
    <property type="entry name" value="LysR_subst-bd"/>
</dbReference>
<keyword evidence="4" id="KW-0804">Transcription</keyword>
<proteinExistence type="inferred from homology"/>
<dbReference type="RefSeq" id="WP_077863844.1">
    <property type="nucleotide sequence ID" value="NZ_LZYZ01000001.1"/>
</dbReference>
<evidence type="ECO:0000313" key="7">
    <source>
        <dbReference type="Proteomes" id="UP000191154"/>
    </source>
</evidence>
<dbReference type="EMBL" id="LZYZ01000001">
    <property type="protein sequence ID" value="OOM16094.1"/>
    <property type="molecule type" value="Genomic_DNA"/>
</dbReference>
<keyword evidence="2" id="KW-0805">Transcription regulation</keyword>
<dbReference type="Gene3D" id="3.40.190.290">
    <property type="match status" value="1"/>
</dbReference>
<reference evidence="6 7" key="1">
    <citation type="submission" date="2016-05" db="EMBL/GenBank/DDBJ databases">
        <title>Microbial solvent formation.</title>
        <authorList>
            <person name="Poehlein A."/>
            <person name="Montoya Solano J.D."/>
            <person name="Flitsch S."/>
            <person name="Krabben P."/>
            <person name="Duerre P."/>
            <person name="Daniel R."/>
        </authorList>
    </citation>
    <scope>NUCLEOTIDE SEQUENCE [LARGE SCALE GENOMIC DNA]</scope>
    <source>
        <strain evidence="6 7">L1-8</strain>
    </source>
</reference>
<dbReference type="SUPFAM" id="SSF53850">
    <property type="entry name" value="Periplasmic binding protein-like II"/>
    <property type="match status" value="1"/>
</dbReference>
<evidence type="ECO:0000313" key="6">
    <source>
        <dbReference type="EMBL" id="OOM16094.1"/>
    </source>
</evidence>
<comment type="caution">
    <text evidence="6">The sequence shown here is derived from an EMBL/GenBank/DDBJ whole genome shotgun (WGS) entry which is preliminary data.</text>
</comment>
<dbReference type="Pfam" id="PF00126">
    <property type="entry name" value="HTH_1"/>
    <property type="match status" value="1"/>
</dbReference>
<dbReference type="InterPro" id="IPR036390">
    <property type="entry name" value="WH_DNA-bd_sf"/>
</dbReference>
<gene>
    <name evidence="6" type="primary">gltR</name>
    <name evidence="6" type="ORF">CLOSAC_03650</name>
</gene>